<keyword evidence="2" id="KW-1133">Transmembrane helix</keyword>
<feature type="compositionally biased region" description="Polar residues" evidence="1">
    <location>
        <begin position="52"/>
        <end position="77"/>
    </location>
</feature>
<feature type="chain" id="PRO_5046893578" description="Transmembrane protein" evidence="3">
    <location>
        <begin position="21"/>
        <end position="138"/>
    </location>
</feature>
<feature type="signal peptide" evidence="3">
    <location>
        <begin position="1"/>
        <end position="20"/>
    </location>
</feature>
<evidence type="ECO:0000313" key="4">
    <source>
        <dbReference type="EMBL" id="KAJ9140873.1"/>
    </source>
</evidence>
<evidence type="ECO:0000256" key="2">
    <source>
        <dbReference type="SAM" id="Phobius"/>
    </source>
</evidence>
<keyword evidence="5" id="KW-1185">Reference proteome</keyword>
<evidence type="ECO:0000256" key="3">
    <source>
        <dbReference type="SAM" id="SignalP"/>
    </source>
</evidence>
<dbReference type="Proteomes" id="UP001174677">
    <property type="component" value="Chromosome 17"/>
</dbReference>
<evidence type="ECO:0008006" key="6">
    <source>
        <dbReference type="Google" id="ProtNLM"/>
    </source>
</evidence>
<dbReference type="PANTHER" id="PTHR37189:SF4">
    <property type="entry name" value="TRANSMEMBRANE PROTEIN"/>
    <property type="match status" value="1"/>
</dbReference>
<keyword evidence="3" id="KW-0732">Signal</keyword>
<evidence type="ECO:0000313" key="5">
    <source>
        <dbReference type="Proteomes" id="UP001174677"/>
    </source>
</evidence>
<organism evidence="4 5">
    <name type="scientific">Hevea brasiliensis</name>
    <name type="common">Para rubber tree</name>
    <name type="synonym">Siphonia brasiliensis</name>
    <dbReference type="NCBI Taxonomy" id="3981"/>
    <lineage>
        <taxon>Eukaryota</taxon>
        <taxon>Viridiplantae</taxon>
        <taxon>Streptophyta</taxon>
        <taxon>Embryophyta</taxon>
        <taxon>Tracheophyta</taxon>
        <taxon>Spermatophyta</taxon>
        <taxon>Magnoliopsida</taxon>
        <taxon>eudicotyledons</taxon>
        <taxon>Gunneridae</taxon>
        <taxon>Pentapetalae</taxon>
        <taxon>rosids</taxon>
        <taxon>fabids</taxon>
        <taxon>Malpighiales</taxon>
        <taxon>Euphorbiaceae</taxon>
        <taxon>Crotonoideae</taxon>
        <taxon>Micrandreae</taxon>
        <taxon>Hevea</taxon>
    </lineage>
</organism>
<proteinExistence type="predicted"/>
<reference evidence="4" key="1">
    <citation type="journal article" date="2023" name="Plant Biotechnol. J.">
        <title>Chromosome-level wild Hevea brasiliensis genome provides new tools for genomic-assisted breeding and valuable loci to elevate rubber yield.</title>
        <authorList>
            <person name="Cheng H."/>
            <person name="Song X."/>
            <person name="Hu Y."/>
            <person name="Wu T."/>
            <person name="Yang Q."/>
            <person name="An Z."/>
            <person name="Feng S."/>
            <person name="Deng Z."/>
            <person name="Wu W."/>
            <person name="Zeng X."/>
            <person name="Tu M."/>
            <person name="Wang X."/>
            <person name="Huang H."/>
        </authorList>
    </citation>
    <scope>NUCLEOTIDE SEQUENCE</scope>
    <source>
        <strain evidence="4">MT/VB/25A 57/8</strain>
    </source>
</reference>
<protein>
    <recommendedName>
        <fullName evidence="6">Transmembrane protein</fullName>
    </recommendedName>
</protein>
<keyword evidence="2" id="KW-0472">Membrane</keyword>
<feature type="transmembrane region" description="Helical" evidence="2">
    <location>
        <begin position="96"/>
        <end position="121"/>
    </location>
</feature>
<sequence>MVSYLPLIAIMIMIVGDCRARELRPSYHGLDNQSAPPEGQKMPPEMKEFFGASSSPTSKSSNVALPKAMNSNDTTWWSGVKGGNAGGEGGDRLRHVLFVASLACGITGAALLVASAFIYVVKYKKQTTSSSDNSKSNH</sequence>
<keyword evidence="2" id="KW-0812">Transmembrane</keyword>
<accession>A0ABQ9KKE1</accession>
<feature type="region of interest" description="Disordered" evidence="1">
    <location>
        <begin position="28"/>
        <end position="84"/>
    </location>
</feature>
<dbReference type="PANTHER" id="PTHR37189">
    <property type="entry name" value="CONCANAVALIN A-LIKE LECTIN/GLUCANASE DOMAIN-CONTAINING PROTEIN-RELATED"/>
    <property type="match status" value="1"/>
</dbReference>
<name>A0ABQ9KKE1_HEVBR</name>
<gene>
    <name evidence="4" type="ORF">P3X46_031465</name>
</gene>
<comment type="caution">
    <text evidence="4">The sequence shown here is derived from an EMBL/GenBank/DDBJ whole genome shotgun (WGS) entry which is preliminary data.</text>
</comment>
<evidence type="ECO:0000256" key="1">
    <source>
        <dbReference type="SAM" id="MobiDB-lite"/>
    </source>
</evidence>
<dbReference type="EMBL" id="JARPOI010000017">
    <property type="protein sequence ID" value="KAJ9140873.1"/>
    <property type="molecule type" value="Genomic_DNA"/>
</dbReference>